<name>A0AAN8XAB5_HALRR</name>
<keyword evidence="3" id="KW-1185">Reference proteome</keyword>
<evidence type="ECO:0000313" key="3">
    <source>
        <dbReference type="Proteomes" id="UP001381693"/>
    </source>
</evidence>
<organism evidence="2 3">
    <name type="scientific">Halocaridina rubra</name>
    <name type="common">Hawaiian red shrimp</name>
    <dbReference type="NCBI Taxonomy" id="373956"/>
    <lineage>
        <taxon>Eukaryota</taxon>
        <taxon>Metazoa</taxon>
        <taxon>Ecdysozoa</taxon>
        <taxon>Arthropoda</taxon>
        <taxon>Crustacea</taxon>
        <taxon>Multicrustacea</taxon>
        <taxon>Malacostraca</taxon>
        <taxon>Eumalacostraca</taxon>
        <taxon>Eucarida</taxon>
        <taxon>Decapoda</taxon>
        <taxon>Pleocyemata</taxon>
        <taxon>Caridea</taxon>
        <taxon>Atyoidea</taxon>
        <taxon>Atyidae</taxon>
        <taxon>Halocaridina</taxon>
    </lineage>
</organism>
<dbReference type="Proteomes" id="UP001381693">
    <property type="component" value="Unassembled WGS sequence"/>
</dbReference>
<dbReference type="AlphaFoldDB" id="A0AAN8XAB5"/>
<protein>
    <recommendedName>
        <fullName evidence="4">WAP domain-containing protein</fullName>
    </recommendedName>
</protein>
<accession>A0AAN8XAB5</accession>
<sequence length="167" mass="19387">MQMEDLLEANPRRFVQCWTSHGNTQQDRAWDLSSSANSSVQMAFDLESDSQYSGANMLKLLLFLVALYMATGAEAETLPQYSFYSRDLSQEQDSSQEMKSEEDESDDSPRYTPRRRCPRLREICTFIPSFTTICYNNLQCRRGEVCCWNACANRRICVKEETSFHRI</sequence>
<proteinExistence type="predicted"/>
<comment type="caution">
    <text evidence="2">The sequence shown here is derived from an EMBL/GenBank/DDBJ whole genome shotgun (WGS) entry which is preliminary data.</text>
</comment>
<evidence type="ECO:0000256" key="1">
    <source>
        <dbReference type="SAM" id="MobiDB-lite"/>
    </source>
</evidence>
<evidence type="ECO:0000313" key="2">
    <source>
        <dbReference type="EMBL" id="KAK7076813.1"/>
    </source>
</evidence>
<dbReference type="EMBL" id="JAXCGZ010009545">
    <property type="protein sequence ID" value="KAK7076813.1"/>
    <property type="molecule type" value="Genomic_DNA"/>
</dbReference>
<reference evidence="2 3" key="1">
    <citation type="submission" date="2023-11" db="EMBL/GenBank/DDBJ databases">
        <title>Halocaridina rubra genome assembly.</title>
        <authorList>
            <person name="Smith C."/>
        </authorList>
    </citation>
    <scope>NUCLEOTIDE SEQUENCE [LARGE SCALE GENOMIC DNA]</scope>
    <source>
        <strain evidence="2">EP-1</strain>
        <tissue evidence="2">Whole</tissue>
    </source>
</reference>
<evidence type="ECO:0008006" key="4">
    <source>
        <dbReference type="Google" id="ProtNLM"/>
    </source>
</evidence>
<gene>
    <name evidence="2" type="ORF">SK128_009021</name>
</gene>
<feature type="region of interest" description="Disordered" evidence="1">
    <location>
        <begin position="87"/>
        <end position="113"/>
    </location>
</feature>